<protein>
    <submittedName>
        <fullName evidence="1">Uncharacterized protein</fullName>
    </submittedName>
</protein>
<dbReference type="RefSeq" id="WP_309877184.1">
    <property type="nucleotide sequence ID" value="NZ_CP133838.1"/>
</dbReference>
<dbReference type="Proteomes" id="UP001246690">
    <property type="component" value="Chromosome"/>
</dbReference>
<accession>A0ABY9SDT0</accession>
<sequence>MSSIGSKNEEAIRNLTKEICENVDHSPLILEEKLAAVMMVCFEILSAIPANEIRMHVSDGQILCLQLKQPETTTH</sequence>
<keyword evidence="2" id="KW-1185">Reference proteome</keyword>
<name>A0ABY9SDT0_9ENTR</name>
<organism evidence="1 2">
    <name type="scientific">Buttiauxella selenatireducens</name>
    <dbReference type="NCBI Taxonomy" id="3073902"/>
    <lineage>
        <taxon>Bacteria</taxon>
        <taxon>Pseudomonadati</taxon>
        <taxon>Pseudomonadota</taxon>
        <taxon>Gammaproteobacteria</taxon>
        <taxon>Enterobacterales</taxon>
        <taxon>Enterobacteriaceae</taxon>
        <taxon>Buttiauxella</taxon>
    </lineage>
</organism>
<evidence type="ECO:0000313" key="2">
    <source>
        <dbReference type="Proteomes" id="UP001246690"/>
    </source>
</evidence>
<evidence type="ECO:0000313" key="1">
    <source>
        <dbReference type="EMBL" id="WMY74601.1"/>
    </source>
</evidence>
<dbReference type="EMBL" id="CP133838">
    <property type="protein sequence ID" value="WMY74601.1"/>
    <property type="molecule type" value="Genomic_DNA"/>
</dbReference>
<gene>
    <name evidence="1" type="ORF">RHD99_01035</name>
</gene>
<proteinExistence type="predicted"/>
<reference evidence="1 2" key="1">
    <citation type="submission" date="2023-09" db="EMBL/GenBank/DDBJ databases">
        <title>Buttiauxella selenatireducens sp. nov., isolated from the rhizosphere of Cardamine hupingshanesis.</title>
        <authorList>
            <person name="Zhang S."/>
            <person name="Xu Z."/>
            <person name="Wang H."/>
            <person name="Guo Y."/>
        </authorList>
    </citation>
    <scope>NUCLEOTIDE SEQUENCE [LARGE SCALE GENOMIC DNA]</scope>
    <source>
        <strain evidence="1 2">R73</strain>
    </source>
</reference>